<dbReference type="InterPro" id="IPR002893">
    <property type="entry name" value="Znf_MYND"/>
</dbReference>
<feature type="domain" description="MYND-type" evidence="6">
    <location>
        <begin position="7"/>
        <end position="43"/>
    </location>
</feature>
<evidence type="ECO:0000313" key="8">
    <source>
        <dbReference type="Proteomes" id="UP001165060"/>
    </source>
</evidence>
<evidence type="ECO:0000256" key="2">
    <source>
        <dbReference type="ARBA" id="ARBA00022771"/>
    </source>
</evidence>
<keyword evidence="8" id="KW-1185">Reference proteome</keyword>
<dbReference type="Pfam" id="PF01753">
    <property type="entry name" value="zf-MYND"/>
    <property type="match status" value="1"/>
</dbReference>
<dbReference type="Gene3D" id="6.10.140.2220">
    <property type="match status" value="1"/>
</dbReference>
<evidence type="ECO:0000256" key="3">
    <source>
        <dbReference type="ARBA" id="ARBA00022833"/>
    </source>
</evidence>
<evidence type="ECO:0000313" key="7">
    <source>
        <dbReference type="EMBL" id="GMI42891.1"/>
    </source>
</evidence>
<organism evidence="7 8">
    <name type="scientific">Tetraparma gracilis</name>
    <dbReference type="NCBI Taxonomy" id="2962635"/>
    <lineage>
        <taxon>Eukaryota</taxon>
        <taxon>Sar</taxon>
        <taxon>Stramenopiles</taxon>
        <taxon>Ochrophyta</taxon>
        <taxon>Bolidophyceae</taxon>
        <taxon>Parmales</taxon>
        <taxon>Triparmaceae</taxon>
        <taxon>Tetraparma</taxon>
    </lineage>
</organism>
<evidence type="ECO:0000256" key="5">
    <source>
        <dbReference type="SAM" id="MobiDB-lite"/>
    </source>
</evidence>
<name>A0ABQ6N7E7_9STRA</name>
<accession>A0ABQ6N7E7</accession>
<dbReference type="InterPro" id="IPR011990">
    <property type="entry name" value="TPR-like_helical_dom_sf"/>
</dbReference>
<protein>
    <recommendedName>
        <fullName evidence="6">MYND-type domain-containing protein</fullName>
    </recommendedName>
</protein>
<feature type="region of interest" description="Disordered" evidence="5">
    <location>
        <begin position="48"/>
        <end position="68"/>
    </location>
</feature>
<dbReference type="SUPFAM" id="SSF144232">
    <property type="entry name" value="HIT/MYND zinc finger-like"/>
    <property type="match status" value="1"/>
</dbReference>
<evidence type="ECO:0000256" key="1">
    <source>
        <dbReference type="ARBA" id="ARBA00022723"/>
    </source>
</evidence>
<dbReference type="Gene3D" id="1.25.40.10">
    <property type="entry name" value="Tetratricopeptide repeat domain"/>
    <property type="match status" value="1"/>
</dbReference>
<proteinExistence type="predicted"/>
<dbReference type="SUPFAM" id="SSF48452">
    <property type="entry name" value="TPR-like"/>
    <property type="match status" value="1"/>
</dbReference>
<reference evidence="7 8" key="1">
    <citation type="journal article" date="2023" name="Commun. Biol.">
        <title>Genome analysis of Parmales, the sister group of diatoms, reveals the evolutionary specialization of diatoms from phago-mixotrophs to photoautotrophs.</title>
        <authorList>
            <person name="Ban H."/>
            <person name="Sato S."/>
            <person name="Yoshikawa S."/>
            <person name="Yamada K."/>
            <person name="Nakamura Y."/>
            <person name="Ichinomiya M."/>
            <person name="Sato N."/>
            <person name="Blanc-Mathieu R."/>
            <person name="Endo H."/>
            <person name="Kuwata A."/>
            <person name="Ogata H."/>
        </authorList>
    </citation>
    <scope>NUCLEOTIDE SEQUENCE [LARGE SCALE GENOMIC DNA]</scope>
</reference>
<evidence type="ECO:0000256" key="4">
    <source>
        <dbReference type="PROSITE-ProRule" id="PRU00134"/>
    </source>
</evidence>
<dbReference type="Proteomes" id="UP001165060">
    <property type="component" value="Unassembled WGS sequence"/>
</dbReference>
<dbReference type="PROSITE" id="PS50865">
    <property type="entry name" value="ZF_MYND_2"/>
    <property type="match status" value="1"/>
</dbReference>
<keyword evidence="2 4" id="KW-0863">Zinc-finger</keyword>
<comment type="caution">
    <text evidence="7">The sequence shown here is derived from an EMBL/GenBank/DDBJ whole genome shotgun (WGS) entry which is preliminary data.</text>
</comment>
<sequence length="507" mass="54482">MASKQRCSVCTSTATKFCSRCKLRPYCSVACQKSDWKSHKRICILPPPPPASASPPAPPEPPLPTSAPPMVPPGFVKPTKLLSSSERQAIYDANPEVRTLRDKVDDLMELTNEASTKFQTSEIQGAEPALRRCAQTAGGLLKSMESYRPKPYSEPTDVQQVVMVMFVDCATCLSQVLLYTATLKEMLNSPMEALLLYQACLPQSDSIGDKESSFTCRVGVGNCHRALGQFEKAIDILRLEYGTAQIERDLYGEAIVCNGLSKCYLAIPFNKEDDQSNVAQAVHFARRDLEISEKIGDEAQLGSAHAQLAACARAAGDVAAADGMYATAVKMLEKAQDIPTTLLTVLEWGWMIMCAGPAVLEGAADRGLGLGKQAIRLAKLCGDRENVMLATAMCVRSGTEEGAAMRGELKKLCKEVNGTDEESCSVCGKALDFEAAGGGAEGEGGGEVFVAVRSTGAAYHRKCILYWIAQDKLECPSTGKPLLSFVKNEPAALVRLGNGDQAALNYL</sequence>
<keyword evidence="3" id="KW-0862">Zinc</keyword>
<gene>
    <name evidence="7" type="ORF">TeGR_g6251</name>
</gene>
<evidence type="ECO:0000259" key="6">
    <source>
        <dbReference type="PROSITE" id="PS50865"/>
    </source>
</evidence>
<dbReference type="PROSITE" id="PS01360">
    <property type="entry name" value="ZF_MYND_1"/>
    <property type="match status" value="1"/>
</dbReference>
<dbReference type="EMBL" id="BRYB01001098">
    <property type="protein sequence ID" value="GMI42891.1"/>
    <property type="molecule type" value="Genomic_DNA"/>
</dbReference>
<keyword evidence="1" id="KW-0479">Metal-binding</keyword>